<dbReference type="PROSITE" id="PS51459">
    <property type="entry name" value="FIDO"/>
    <property type="match status" value="1"/>
</dbReference>
<dbReference type="Pfam" id="PF08220">
    <property type="entry name" value="HTH_DeoR"/>
    <property type="match status" value="1"/>
</dbReference>
<dbReference type="SMART" id="SM00420">
    <property type="entry name" value="HTH_DEOR"/>
    <property type="match status" value="1"/>
</dbReference>
<keyword evidence="7" id="KW-1185">Reference proteome</keyword>
<comment type="caution">
    <text evidence="6">The sequence shown here is derived from an EMBL/GenBank/DDBJ whole genome shotgun (WGS) entry which is preliminary data.</text>
</comment>
<dbReference type="InterPro" id="IPR001034">
    <property type="entry name" value="DeoR_HTH"/>
</dbReference>
<dbReference type="AlphaFoldDB" id="A0A1V9FCR6"/>
<dbReference type="SUPFAM" id="SSF140931">
    <property type="entry name" value="Fic-like"/>
    <property type="match status" value="1"/>
</dbReference>
<gene>
    <name evidence="6" type="ORF">A4H97_00015</name>
</gene>
<keyword evidence="1" id="KW-0805">Transcription regulation</keyword>
<feature type="binding site" evidence="4">
    <location>
        <begin position="277"/>
        <end position="284"/>
    </location>
    <ligand>
        <name>ATP</name>
        <dbReference type="ChEBI" id="CHEBI:30616"/>
    </ligand>
</feature>
<dbReference type="Pfam" id="PF02661">
    <property type="entry name" value="Fic"/>
    <property type="match status" value="1"/>
</dbReference>
<evidence type="ECO:0000313" key="6">
    <source>
        <dbReference type="EMBL" id="OQP56173.1"/>
    </source>
</evidence>
<dbReference type="Gene3D" id="1.10.3290.10">
    <property type="entry name" value="Fido-like domain"/>
    <property type="match status" value="1"/>
</dbReference>
<dbReference type="InterPro" id="IPR003812">
    <property type="entry name" value="Fido"/>
</dbReference>
<dbReference type="OrthoDB" id="9814400at2"/>
<keyword evidence="2" id="KW-0804">Transcription</keyword>
<dbReference type="InterPro" id="IPR036597">
    <property type="entry name" value="Fido-like_dom_sf"/>
</dbReference>
<sequence length="441" mass="51443">MRIPERTPLIPNGFEYGKVLEELIVLGRFMEFMEIGDQKYYYYDKWKYRAQEWGIDPHKLWGAVKVNRKISNNTLTISSVTGFTFSVGSPSFVQKYLHEFDLNLGGSLQGDAIIPSEDRDRYLISSLMEEAIASSQLEGAATTRRVAKEMLENNRRPKNASEQMILNNYEAMKWIVSNKDTPITIETIKQLHSILTKSTLSEAEEEGTFRKDDDVKVVDVQTGRPVYTPPKASDLDQLMKEFCDFTNDHMKLRFFLHPITKGIILHFLIGYIHPFVDGNGRTARTIFYWYLLKHGYWLIEFMSVSRIILNSKAQYSRAYLYTEQDDNDLTYFVNYNLRCTYLALEDLKRYIRRKSAEKQNAMTMLRNTRFNDRQIILLQEVIQDSTIYFNVRQVQNRFGISNQTARNDLNGLVNEGVFEERRSGNKSQYLPIKGFLKKITG</sequence>
<feature type="domain" description="Fido" evidence="5">
    <location>
        <begin position="183"/>
        <end position="338"/>
    </location>
</feature>
<evidence type="ECO:0000313" key="7">
    <source>
        <dbReference type="Proteomes" id="UP000192610"/>
    </source>
</evidence>
<evidence type="ECO:0000256" key="2">
    <source>
        <dbReference type="ARBA" id="ARBA00023163"/>
    </source>
</evidence>
<name>A0A1V9FCR6_9BACT</name>
<protein>
    <recommendedName>
        <fullName evidence="5">Fido domain-containing protein</fullName>
    </recommendedName>
</protein>
<dbReference type="EMBL" id="LVXG01000001">
    <property type="protein sequence ID" value="OQP56173.1"/>
    <property type="molecule type" value="Genomic_DNA"/>
</dbReference>
<evidence type="ECO:0000256" key="1">
    <source>
        <dbReference type="ARBA" id="ARBA00023015"/>
    </source>
</evidence>
<feature type="active site" evidence="3">
    <location>
        <position position="273"/>
    </location>
</feature>
<evidence type="ECO:0000256" key="3">
    <source>
        <dbReference type="PIRSR" id="PIRSR640198-1"/>
    </source>
</evidence>
<organism evidence="6 7">
    <name type="scientific">Niastella yeongjuensis</name>
    <dbReference type="NCBI Taxonomy" id="354355"/>
    <lineage>
        <taxon>Bacteria</taxon>
        <taxon>Pseudomonadati</taxon>
        <taxon>Bacteroidota</taxon>
        <taxon>Chitinophagia</taxon>
        <taxon>Chitinophagales</taxon>
        <taxon>Chitinophagaceae</taxon>
        <taxon>Niastella</taxon>
    </lineage>
</organism>
<dbReference type="GO" id="GO:0005524">
    <property type="term" value="F:ATP binding"/>
    <property type="evidence" value="ECO:0007669"/>
    <property type="project" value="UniProtKB-KW"/>
</dbReference>
<proteinExistence type="predicted"/>
<dbReference type="PANTHER" id="PTHR13504">
    <property type="entry name" value="FIDO DOMAIN-CONTAINING PROTEIN DDB_G0283145"/>
    <property type="match status" value="1"/>
</dbReference>
<accession>A0A1V9FCR6</accession>
<dbReference type="GO" id="GO:0003700">
    <property type="term" value="F:DNA-binding transcription factor activity"/>
    <property type="evidence" value="ECO:0007669"/>
    <property type="project" value="InterPro"/>
</dbReference>
<keyword evidence="4" id="KW-0547">Nucleotide-binding</keyword>
<dbReference type="Proteomes" id="UP000192610">
    <property type="component" value="Unassembled WGS sequence"/>
</dbReference>
<dbReference type="InterPro" id="IPR040198">
    <property type="entry name" value="Fido_containing"/>
</dbReference>
<evidence type="ECO:0000256" key="4">
    <source>
        <dbReference type="PIRSR" id="PIRSR640198-2"/>
    </source>
</evidence>
<evidence type="ECO:0000259" key="5">
    <source>
        <dbReference type="PROSITE" id="PS51459"/>
    </source>
</evidence>
<dbReference type="PANTHER" id="PTHR13504:SF38">
    <property type="entry name" value="FIDO DOMAIN-CONTAINING PROTEIN"/>
    <property type="match status" value="1"/>
</dbReference>
<dbReference type="STRING" id="354355.SAMN05660816_00948"/>
<reference evidence="7" key="1">
    <citation type="submission" date="2016-04" db="EMBL/GenBank/DDBJ databases">
        <authorList>
            <person name="Chen L."/>
            <person name="Zhuang W."/>
            <person name="Wang G."/>
        </authorList>
    </citation>
    <scope>NUCLEOTIDE SEQUENCE [LARGE SCALE GENOMIC DNA]</scope>
    <source>
        <strain evidence="7">17621</strain>
    </source>
</reference>
<keyword evidence="4" id="KW-0067">ATP-binding</keyword>
<dbReference type="RefSeq" id="WP_081197004.1">
    <property type="nucleotide sequence ID" value="NZ_FOCZ01000001.1"/>
</dbReference>